<keyword evidence="1 3" id="KW-0547">Nucleotide-binding</keyword>
<evidence type="ECO:0000256" key="4">
    <source>
        <dbReference type="PIRSR" id="PIRSR606689-2"/>
    </source>
</evidence>
<dbReference type="GO" id="GO:0003924">
    <property type="term" value="F:GTPase activity"/>
    <property type="evidence" value="ECO:0007669"/>
    <property type="project" value="InterPro"/>
</dbReference>
<dbReference type="Proteomes" id="UP000816034">
    <property type="component" value="Unassembled WGS sequence"/>
</dbReference>
<dbReference type="Pfam" id="PF00025">
    <property type="entry name" value="Arf"/>
    <property type="match status" value="1"/>
</dbReference>
<feature type="binding site" evidence="3">
    <location>
        <begin position="422"/>
        <end position="429"/>
    </location>
    <ligand>
        <name>GTP</name>
        <dbReference type="ChEBI" id="CHEBI:37565"/>
    </ligand>
</feature>
<comment type="caution">
    <text evidence="5">The sequence shown here is derived from an EMBL/GenBank/DDBJ whole genome shotgun (WGS) entry which is preliminary data.</text>
</comment>
<dbReference type="RefSeq" id="XP_044551086.1">
    <property type="nucleotide sequence ID" value="XM_044691513.1"/>
</dbReference>
<feature type="binding site" evidence="4">
    <location>
        <position position="429"/>
    </location>
    <ligand>
        <name>Mg(2+)</name>
        <dbReference type="ChEBI" id="CHEBI:18420"/>
    </ligand>
</feature>
<dbReference type="PROSITE" id="PS51417">
    <property type="entry name" value="ARF"/>
    <property type="match status" value="1"/>
</dbReference>
<reference evidence="5 6" key="1">
    <citation type="journal article" date="2018" name="BMC Genomics">
        <title>The genome of Naegleria lovaniensis, the basis for a comparative approach to unravel pathogenicity factors of the human pathogenic amoeba N. fowleri.</title>
        <authorList>
            <person name="Liechti N."/>
            <person name="Schurch N."/>
            <person name="Bruggmann R."/>
            <person name="Wittwer M."/>
        </authorList>
    </citation>
    <scope>NUCLEOTIDE SEQUENCE [LARGE SCALE GENOMIC DNA]</scope>
    <source>
        <strain evidence="5 6">ATCC 30569</strain>
    </source>
</reference>
<evidence type="ECO:0000313" key="5">
    <source>
        <dbReference type="EMBL" id="KAG2387094.1"/>
    </source>
</evidence>
<keyword evidence="4" id="KW-0479">Metal-binding</keyword>
<dbReference type="GeneID" id="68094585"/>
<evidence type="ECO:0000256" key="1">
    <source>
        <dbReference type="ARBA" id="ARBA00022741"/>
    </source>
</evidence>
<dbReference type="InterPro" id="IPR044612">
    <property type="entry name" value="ARL2/3"/>
</dbReference>
<dbReference type="SMART" id="SM00178">
    <property type="entry name" value="SAR"/>
    <property type="match status" value="1"/>
</dbReference>
<organism evidence="5 6">
    <name type="scientific">Naegleria lovaniensis</name>
    <name type="common">Amoeba</name>
    <dbReference type="NCBI Taxonomy" id="51637"/>
    <lineage>
        <taxon>Eukaryota</taxon>
        <taxon>Discoba</taxon>
        <taxon>Heterolobosea</taxon>
        <taxon>Tetramitia</taxon>
        <taxon>Eutetramitia</taxon>
        <taxon>Vahlkampfiidae</taxon>
        <taxon>Naegleria</taxon>
    </lineage>
</organism>
<keyword evidence="6" id="KW-1185">Reference proteome</keyword>
<dbReference type="SUPFAM" id="SSF52540">
    <property type="entry name" value="P-loop containing nucleoside triphosphate hydrolases"/>
    <property type="match status" value="1"/>
</dbReference>
<feature type="binding site" evidence="3">
    <location>
        <begin position="525"/>
        <end position="528"/>
    </location>
    <ligand>
        <name>GTP</name>
        <dbReference type="ChEBI" id="CHEBI:37565"/>
    </ligand>
</feature>
<sequence>MLKSEMIECESNEMSIEEDENIVEHVMDFLHLGWTGVYSRELLISLQNTTQFDDESLGYAMIGMSEILQLIEKADEFGIPCLIEAIAQTMNEYNAMIYVKKSLTIIDELRAIIWDHAARIVAENITCVISDHIYDCENYRESGGSWSYPTLDQHIERENNLRSWYERLSITNVVEQLVLFQKNIFIHAITTLPLDFLLKVLKCESFSENTHNVIAYICMWLLQNFTDDNDNSLEQIFQILRSIDLAACSLEFINLFIVRIFMELLKMRGLTELYNNTSSLVIRSALNMLQGTNVRHMINDISETLLNSMLKQFHHHYQNNAENCPSFNEAVLRLWLRNIDRKSWNEFQLVHQDPFNSITSKLLNTIETNHHFKQYTLDLMGACLTHVLEETFPQSSRHPNHSMNKHQIPKTEQLHQKVLLLGLDDSGKTSLLYKLTNKENQDQYSTIGYNAEKALFGPVVLNIWDIGGSLIMRPLWKQFINDCDALIYVIDASNPDRFHEALESLDTYLDYSLLKPGCSFIIYANKMDLVSNKTQRVREIRTIFSEKSKLVSKVEIRRVLSTTPLY</sequence>
<evidence type="ECO:0000313" key="6">
    <source>
        <dbReference type="Proteomes" id="UP000816034"/>
    </source>
</evidence>
<evidence type="ECO:0000256" key="2">
    <source>
        <dbReference type="ARBA" id="ARBA00023134"/>
    </source>
</evidence>
<dbReference type="SMART" id="SM00177">
    <property type="entry name" value="ARF"/>
    <property type="match status" value="1"/>
</dbReference>
<dbReference type="AlphaFoldDB" id="A0AA88GWM4"/>
<dbReference type="InterPro" id="IPR005225">
    <property type="entry name" value="Small_GTP-bd"/>
</dbReference>
<dbReference type="GO" id="GO:0046872">
    <property type="term" value="F:metal ion binding"/>
    <property type="evidence" value="ECO:0007669"/>
    <property type="project" value="UniProtKB-KW"/>
</dbReference>
<dbReference type="EMBL" id="PYSW02000014">
    <property type="protein sequence ID" value="KAG2387094.1"/>
    <property type="molecule type" value="Genomic_DNA"/>
</dbReference>
<proteinExistence type="predicted"/>
<dbReference type="GO" id="GO:0005525">
    <property type="term" value="F:GTP binding"/>
    <property type="evidence" value="ECO:0007669"/>
    <property type="project" value="UniProtKB-KW"/>
</dbReference>
<gene>
    <name evidence="5" type="ORF">C9374_002129</name>
</gene>
<dbReference type="PRINTS" id="PR00328">
    <property type="entry name" value="SAR1GTPBP"/>
</dbReference>
<dbReference type="Gene3D" id="3.40.50.300">
    <property type="entry name" value="P-loop containing nucleotide triphosphate hydrolases"/>
    <property type="match status" value="1"/>
</dbReference>
<accession>A0AA88GWM4</accession>
<name>A0AA88GWM4_NAELO</name>
<evidence type="ECO:0000256" key="3">
    <source>
        <dbReference type="PIRSR" id="PIRSR606689-1"/>
    </source>
</evidence>
<dbReference type="PANTHER" id="PTHR45697">
    <property type="entry name" value="ADP-RIBOSYLATION FACTOR-LIKE PROTEIN 2-RELATED"/>
    <property type="match status" value="1"/>
</dbReference>
<feature type="binding site" evidence="4">
    <location>
        <position position="446"/>
    </location>
    <ligand>
        <name>Mg(2+)</name>
        <dbReference type="ChEBI" id="CHEBI:18420"/>
    </ligand>
</feature>
<feature type="binding site" evidence="3">
    <location>
        <position position="468"/>
    </location>
    <ligand>
        <name>GTP</name>
        <dbReference type="ChEBI" id="CHEBI:37565"/>
    </ligand>
</feature>
<keyword evidence="4" id="KW-0460">Magnesium</keyword>
<keyword evidence="2 3" id="KW-0342">GTP-binding</keyword>
<protein>
    <submittedName>
        <fullName evidence="5">Uncharacterized protein</fullName>
    </submittedName>
</protein>
<dbReference type="NCBIfam" id="TIGR00231">
    <property type="entry name" value="small_GTP"/>
    <property type="match status" value="1"/>
</dbReference>
<dbReference type="InterPro" id="IPR027417">
    <property type="entry name" value="P-loop_NTPase"/>
</dbReference>
<dbReference type="InterPro" id="IPR006689">
    <property type="entry name" value="Small_GTPase_ARF/SAR"/>
</dbReference>